<sequence length="298" mass="32379">MASCPNCTLSLPGSCDKRCFYDQAYGSGKTSGKALFENLNLPGEVVREFFIGCSLNTVGFAQGIAGFGRMPMSLPSQLALTKFSYCLVTHKFDDTAKSSKLILGDSGDVQGITYTPLLNNPPMIPFNQYYYVHIDQITIGGKIVDVPSNLLLPDNIGNGGTIVDSGSTFTFIVSTVFDPIATAFMNQIPPDKMNRVSLNQTSLGNVLCVNVMGDPTFSFPEIIFKFKGDGQMDLPMANYLDAGQDNFCLPFANSTMQIGPGGSGPAIIIGNYQQQNFHIEYDLENERLGFKRQNCQGT</sequence>
<keyword evidence="8" id="KW-1185">Reference proteome</keyword>
<evidence type="ECO:0000259" key="6">
    <source>
        <dbReference type="PROSITE" id="PS51767"/>
    </source>
</evidence>
<evidence type="ECO:0000313" key="8">
    <source>
        <dbReference type="Proteomes" id="UP001443914"/>
    </source>
</evidence>
<keyword evidence="3" id="KW-0064">Aspartyl protease</keyword>
<dbReference type="InterPro" id="IPR032799">
    <property type="entry name" value="TAXi_C"/>
</dbReference>
<evidence type="ECO:0000313" key="7">
    <source>
        <dbReference type="EMBL" id="KAK9723583.1"/>
    </source>
</evidence>
<dbReference type="CDD" id="cd05476">
    <property type="entry name" value="pepsin_A_like_plant"/>
    <property type="match status" value="1"/>
</dbReference>
<organism evidence="7 8">
    <name type="scientific">Saponaria officinalis</name>
    <name type="common">Common soapwort</name>
    <name type="synonym">Lychnis saponaria</name>
    <dbReference type="NCBI Taxonomy" id="3572"/>
    <lineage>
        <taxon>Eukaryota</taxon>
        <taxon>Viridiplantae</taxon>
        <taxon>Streptophyta</taxon>
        <taxon>Embryophyta</taxon>
        <taxon>Tracheophyta</taxon>
        <taxon>Spermatophyta</taxon>
        <taxon>Magnoliopsida</taxon>
        <taxon>eudicotyledons</taxon>
        <taxon>Gunneridae</taxon>
        <taxon>Pentapetalae</taxon>
        <taxon>Caryophyllales</taxon>
        <taxon>Caryophyllaceae</taxon>
        <taxon>Caryophylleae</taxon>
        <taxon>Saponaria</taxon>
    </lineage>
</organism>
<accession>A0AAW1KSR3</accession>
<evidence type="ECO:0000256" key="1">
    <source>
        <dbReference type="ARBA" id="ARBA00007447"/>
    </source>
</evidence>
<evidence type="ECO:0000256" key="2">
    <source>
        <dbReference type="ARBA" id="ARBA00022670"/>
    </source>
</evidence>
<dbReference type="EMBL" id="JBDFQZ010000005">
    <property type="protein sequence ID" value="KAK9723583.1"/>
    <property type="molecule type" value="Genomic_DNA"/>
</dbReference>
<name>A0AAW1KSR3_SAPOF</name>
<feature type="domain" description="Peptidase A1" evidence="6">
    <location>
        <begin position="1"/>
        <end position="291"/>
    </location>
</feature>
<protein>
    <recommendedName>
        <fullName evidence="6">Peptidase A1 domain-containing protein</fullName>
    </recommendedName>
</protein>
<dbReference type="Gene3D" id="2.40.70.10">
    <property type="entry name" value="Acid Proteases"/>
    <property type="match status" value="2"/>
</dbReference>
<keyword evidence="2" id="KW-0645">Protease</keyword>
<comment type="similarity">
    <text evidence="1">Belongs to the peptidase A1 family.</text>
</comment>
<dbReference type="PANTHER" id="PTHR47967">
    <property type="entry name" value="OS07G0603500 PROTEIN-RELATED"/>
    <property type="match status" value="1"/>
</dbReference>
<keyword evidence="5" id="KW-0325">Glycoprotein</keyword>
<gene>
    <name evidence="7" type="ORF">RND81_05G009800</name>
</gene>
<dbReference type="Pfam" id="PF14543">
    <property type="entry name" value="TAXi_N"/>
    <property type="match status" value="1"/>
</dbReference>
<dbReference type="SUPFAM" id="SSF50630">
    <property type="entry name" value="Acid proteases"/>
    <property type="match status" value="1"/>
</dbReference>
<comment type="caution">
    <text evidence="7">The sequence shown here is derived from an EMBL/GenBank/DDBJ whole genome shotgun (WGS) entry which is preliminary data.</text>
</comment>
<dbReference type="Proteomes" id="UP001443914">
    <property type="component" value="Unassembled WGS sequence"/>
</dbReference>
<dbReference type="AlphaFoldDB" id="A0AAW1KSR3"/>
<dbReference type="GO" id="GO:0004190">
    <property type="term" value="F:aspartic-type endopeptidase activity"/>
    <property type="evidence" value="ECO:0007669"/>
    <property type="project" value="UniProtKB-KW"/>
</dbReference>
<dbReference type="InterPro" id="IPR033121">
    <property type="entry name" value="PEPTIDASE_A1"/>
</dbReference>
<evidence type="ECO:0000256" key="4">
    <source>
        <dbReference type="ARBA" id="ARBA00022801"/>
    </source>
</evidence>
<dbReference type="InterPro" id="IPR034161">
    <property type="entry name" value="Pepsin-like_plant"/>
</dbReference>
<evidence type="ECO:0000256" key="5">
    <source>
        <dbReference type="ARBA" id="ARBA00023180"/>
    </source>
</evidence>
<dbReference type="PROSITE" id="PS51767">
    <property type="entry name" value="PEPTIDASE_A1"/>
    <property type="match status" value="1"/>
</dbReference>
<proteinExistence type="inferred from homology"/>
<dbReference type="InterPro" id="IPR032861">
    <property type="entry name" value="TAXi_N"/>
</dbReference>
<dbReference type="GO" id="GO:0005576">
    <property type="term" value="C:extracellular region"/>
    <property type="evidence" value="ECO:0007669"/>
    <property type="project" value="TreeGrafter"/>
</dbReference>
<dbReference type="PANTHER" id="PTHR47967:SF36">
    <property type="entry name" value="PEPTIDASE A1 DOMAIN-CONTAINING PROTEIN"/>
    <property type="match status" value="1"/>
</dbReference>
<dbReference type="Pfam" id="PF14541">
    <property type="entry name" value="TAXi_C"/>
    <property type="match status" value="1"/>
</dbReference>
<dbReference type="InterPro" id="IPR021109">
    <property type="entry name" value="Peptidase_aspartic_dom_sf"/>
</dbReference>
<keyword evidence="4" id="KW-0378">Hydrolase</keyword>
<dbReference type="InterPro" id="IPR051708">
    <property type="entry name" value="Plant_Aspart_Prot_A1"/>
</dbReference>
<dbReference type="GO" id="GO:0006508">
    <property type="term" value="P:proteolysis"/>
    <property type="evidence" value="ECO:0007669"/>
    <property type="project" value="UniProtKB-KW"/>
</dbReference>
<reference evidence="7" key="1">
    <citation type="submission" date="2024-03" db="EMBL/GenBank/DDBJ databases">
        <title>WGS assembly of Saponaria officinalis var. Norfolk2.</title>
        <authorList>
            <person name="Jenkins J."/>
            <person name="Shu S."/>
            <person name="Grimwood J."/>
            <person name="Barry K."/>
            <person name="Goodstein D."/>
            <person name="Schmutz J."/>
            <person name="Leebens-Mack J."/>
            <person name="Osbourn A."/>
        </authorList>
    </citation>
    <scope>NUCLEOTIDE SEQUENCE [LARGE SCALE GENOMIC DNA]</scope>
    <source>
        <strain evidence="7">JIC</strain>
    </source>
</reference>
<evidence type="ECO:0000256" key="3">
    <source>
        <dbReference type="ARBA" id="ARBA00022750"/>
    </source>
</evidence>